<dbReference type="EMBL" id="AP024485">
    <property type="protein sequence ID" value="BCS90172.1"/>
    <property type="molecule type" value="Genomic_DNA"/>
</dbReference>
<dbReference type="PANTHER" id="PTHR42924">
    <property type="entry name" value="EXONUCLEASE"/>
    <property type="match status" value="1"/>
</dbReference>
<dbReference type="Pfam" id="PF13263">
    <property type="entry name" value="PHP_C"/>
    <property type="match status" value="1"/>
</dbReference>
<dbReference type="InterPro" id="IPR004013">
    <property type="entry name" value="PHP_dom"/>
</dbReference>
<dbReference type="PANTHER" id="PTHR42924:SF3">
    <property type="entry name" value="POLYMERASE_HISTIDINOL PHOSPHATASE N-TERMINAL DOMAIN-CONTAINING PROTEIN"/>
    <property type="match status" value="1"/>
</dbReference>
<feature type="domain" description="Polymerase/histidinol phosphatase N-terminal" evidence="1">
    <location>
        <begin position="9"/>
        <end position="75"/>
    </location>
</feature>
<dbReference type="InterPro" id="IPR052018">
    <property type="entry name" value="PHP_domain"/>
</dbReference>
<organism evidence="2 3">
    <name type="scientific">Pseudodesulfovibrio sediminis</name>
    <dbReference type="NCBI Taxonomy" id="2810563"/>
    <lineage>
        <taxon>Bacteria</taxon>
        <taxon>Pseudomonadati</taxon>
        <taxon>Thermodesulfobacteriota</taxon>
        <taxon>Desulfovibrionia</taxon>
        <taxon>Desulfovibrionales</taxon>
        <taxon>Desulfovibrionaceae</taxon>
    </lineage>
</organism>
<dbReference type="Gene3D" id="3.20.20.140">
    <property type="entry name" value="Metal-dependent hydrolases"/>
    <property type="match status" value="1"/>
</dbReference>
<evidence type="ECO:0000313" key="2">
    <source>
        <dbReference type="EMBL" id="BCS90172.1"/>
    </source>
</evidence>
<gene>
    <name evidence="2" type="ORF">PSDVSF_34140</name>
</gene>
<accession>A0ABN6EXA3</accession>
<evidence type="ECO:0000313" key="3">
    <source>
        <dbReference type="Proteomes" id="UP001053296"/>
    </source>
</evidence>
<sequence length="209" mass="22333">MKQNERMLIDLHVHSSVSRCSALAPIEIIELSVEQGLDGVCITDHDTVDILAHIKEGFQPNGLLVLVGMEYTTPQGDFLVHGPVESLRKGMDASELLLEVERIGGAVISAHPFRGWRPCEVGLLDALPCTAIEVLNGRNSEHENSLAGALAKKLQLPGVAGSDAHNVAELGRFPTRFDVPVNNRMDLVNALKAGQCTPAASPSFLSAVG</sequence>
<protein>
    <submittedName>
        <fullName evidence="2">Histidinol-phosphatase</fullName>
    </submittedName>
</protein>
<reference evidence="2" key="1">
    <citation type="journal article" date="2022" name="Arch. Microbiol.">
        <title>Pseudodesulfovibrio sediminis sp. nov., a mesophilic and neutrophilic sulfate-reducing bacterium isolated from sediment of a brackish lake.</title>
        <authorList>
            <person name="Takahashi A."/>
            <person name="Kojima H."/>
            <person name="Watanabe M."/>
            <person name="Fukui M."/>
        </authorList>
    </citation>
    <scope>NUCLEOTIDE SEQUENCE</scope>
    <source>
        <strain evidence="2">SF6</strain>
    </source>
</reference>
<proteinExistence type="predicted"/>
<dbReference type="Pfam" id="PF02811">
    <property type="entry name" value="PHP"/>
    <property type="match status" value="1"/>
</dbReference>
<dbReference type="InterPro" id="IPR016195">
    <property type="entry name" value="Pol/histidinol_Pase-like"/>
</dbReference>
<evidence type="ECO:0000259" key="1">
    <source>
        <dbReference type="SMART" id="SM00481"/>
    </source>
</evidence>
<keyword evidence="3" id="KW-1185">Reference proteome</keyword>
<dbReference type="SUPFAM" id="SSF89550">
    <property type="entry name" value="PHP domain-like"/>
    <property type="match status" value="1"/>
</dbReference>
<dbReference type="CDD" id="cd07432">
    <property type="entry name" value="PHP_HisPPase"/>
    <property type="match status" value="1"/>
</dbReference>
<dbReference type="SMART" id="SM00481">
    <property type="entry name" value="POLIIIAc"/>
    <property type="match status" value="1"/>
</dbReference>
<name>A0ABN6EXA3_9BACT</name>
<dbReference type="InterPro" id="IPR003141">
    <property type="entry name" value="Pol/His_phosphatase_N"/>
</dbReference>
<dbReference type="Proteomes" id="UP001053296">
    <property type="component" value="Chromosome"/>
</dbReference>